<dbReference type="Proteomes" id="UP000076574">
    <property type="component" value="Unassembled WGS sequence"/>
</dbReference>
<dbReference type="STRING" id="943830.A4A58_26035"/>
<dbReference type="Gene3D" id="3.40.80.10">
    <property type="entry name" value="Peptidoglycan recognition protein-like"/>
    <property type="match status" value="1"/>
</dbReference>
<gene>
    <name evidence="3" type="ORF">A4A58_26035</name>
</gene>
<dbReference type="OrthoDB" id="8245861at2"/>
<dbReference type="GO" id="GO:0008745">
    <property type="term" value="F:N-acetylmuramoyl-L-alanine amidase activity"/>
    <property type="evidence" value="ECO:0007669"/>
    <property type="project" value="InterPro"/>
</dbReference>
<evidence type="ECO:0000313" key="3">
    <source>
        <dbReference type="EMBL" id="KZD23805.1"/>
    </source>
</evidence>
<dbReference type="GO" id="GO:0009253">
    <property type="term" value="P:peptidoglycan catabolic process"/>
    <property type="evidence" value="ECO:0007669"/>
    <property type="project" value="InterPro"/>
</dbReference>
<evidence type="ECO:0000259" key="2">
    <source>
        <dbReference type="Pfam" id="PF01510"/>
    </source>
</evidence>
<feature type="chain" id="PRO_5007848455" evidence="1">
    <location>
        <begin position="22"/>
        <end position="224"/>
    </location>
</feature>
<feature type="domain" description="N-acetylmuramoyl-L-alanine amidase" evidence="2">
    <location>
        <begin position="57"/>
        <end position="196"/>
    </location>
</feature>
<dbReference type="Pfam" id="PF01510">
    <property type="entry name" value="Amidase_2"/>
    <property type="match status" value="1"/>
</dbReference>
<dbReference type="EMBL" id="LVYV01000008">
    <property type="protein sequence ID" value="KZD23805.1"/>
    <property type="molecule type" value="Genomic_DNA"/>
</dbReference>
<dbReference type="AlphaFoldDB" id="A0A163ZSC4"/>
<name>A0A163ZSC4_9BRAD</name>
<feature type="signal peptide" evidence="1">
    <location>
        <begin position="1"/>
        <end position="21"/>
    </location>
</feature>
<sequence length="224" mass="25417">MRDRIAVVLLVLCAIATPATAQTPSSFEIAARSRGTPDIPGLNMVWLRPWTDLRHAREWRNIVVHQSEGAVGSAWRNAVAQMQKPDRRGVAIWIETDGTVYWSTPEWAVPNHLNRGNRNDNKYIDNSGTYQQIDNDSSIGVEFVGNYPNVRKPPTDAQIAAWRVLVRVLQARYDIPNERVFAHNWIDYKDRRYCEGCELARIARTQGIETAQQIAPAHQAESSK</sequence>
<dbReference type="InterPro" id="IPR002502">
    <property type="entry name" value="Amidase_domain"/>
</dbReference>
<evidence type="ECO:0000256" key="1">
    <source>
        <dbReference type="SAM" id="SignalP"/>
    </source>
</evidence>
<keyword evidence="4" id="KW-1185">Reference proteome</keyword>
<keyword evidence="1" id="KW-0732">Signal</keyword>
<dbReference type="CDD" id="cd06583">
    <property type="entry name" value="PGRP"/>
    <property type="match status" value="1"/>
</dbReference>
<dbReference type="RefSeq" id="WP_068732056.1">
    <property type="nucleotide sequence ID" value="NZ_LVYV01000008.1"/>
</dbReference>
<organism evidence="3 4">
    <name type="scientific">Tardiphaga robiniae</name>
    <dbReference type="NCBI Taxonomy" id="943830"/>
    <lineage>
        <taxon>Bacteria</taxon>
        <taxon>Pseudomonadati</taxon>
        <taxon>Pseudomonadota</taxon>
        <taxon>Alphaproteobacteria</taxon>
        <taxon>Hyphomicrobiales</taxon>
        <taxon>Nitrobacteraceae</taxon>
        <taxon>Tardiphaga</taxon>
    </lineage>
</organism>
<evidence type="ECO:0000313" key="4">
    <source>
        <dbReference type="Proteomes" id="UP000076574"/>
    </source>
</evidence>
<reference evidence="3 4" key="1">
    <citation type="submission" date="2016-03" db="EMBL/GenBank/DDBJ databases">
        <title>Microsymbionts genomes from the relict species Vavilovia formosa (Stev.) Fed.</title>
        <authorList>
            <person name="Kopat V."/>
            <person name="Chirak E."/>
            <person name="Kimeklis A."/>
            <person name="Andronov E."/>
        </authorList>
    </citation>
    <scope>NUCLEOTIDE SEQUENCE [LARGE SCALE GENOMIC DNA]</scope>
    <source>
        <strain evidence="3 4">Vaf07</strain>
    </source>
</reference>
<dbReference type="InterPro" id="IPR036505">
    <property type="entry name" value="Amidase/PGRP_sf"/>
</dbReference>
<comment type="caution">
    <text evidence="3">The sequence shown here is derived from an EMBL/GenBank/DDBJ whole genome shotgun (WGS) entry which is preliminary data.</text>
</comment>
<proteinExistence type="predicted"/>
<protein>
    <submittedName>
        <fullName evidence="3">N-acetylmuramoyl-L-alanine amidase</fullName>
    </submittedName>
</protein>
<dbReference type="SUPFAM" id="SSF55846">
    <property type="entry name" value="N-acetylmuramoyl-L-alanine amidase-like"/>
    <property type="match status" value="1"/>
</dbReference>
<accession>A0A163ZSC4</accession>